<feature type="domain" description="SGNH hydrolase-type esterase" evidence="2">
    <location>
        <begin position="11"/>
        <end position="185"/>
    </location>
</feature>
<feature type="region of interest" description="Disordered" evidence="1">
    <location>
        <begin position="9"/>
        <end position="29"/>
    </location>
</feature>
<dbReference type="CDD" id="cd01832">
    <property type="entry name" value="SGNH_hydrolase_like_1"/>
    <property type="match status" value="1"/>
</dbReference>
<dbReference type="InterPro" id="IPR013830">
    <property type="entry name" value="SGNH_hydro"/>
</dbReference>
<keyword evidence="4" id="KW-1185">Reference proteome</keyword>
<dbReference type="Proteomes" id="UP000477722">
    <property type="component" value="Unassembled WGS sequence"/>
</dbReference>
<dbReference type="RefSeq" id="WP_165296614.1">
    <property type="nucleotide sequence ID" value="NZ_JAAKZZ010000004.1"/>
</dbReference>
<evidence type="ECO:0000313" key="4">
    <source>
        <dbReference type="Proteomes" id="UP000477722"/>
    </source>
</evidence>
<dbReference type="AlphaFoldDB" id="A0A6G4WNW2"/>
<dbReference type="SUPFAM" id="SSF52266">
    <property type="entry name" value="SGNH hydrolase"/>
    <property type="match status" value="1"/>
</dbReference>
<sequence length="216" mass="22869">MALPDRPRLVALGDSMTQGRDDPAPGGGWRGWVPRLARQLGIPRDTVANTAAEGATAADVVERQIPRVRNARPGIVAFICGMNDITGSGDAAESKRGCEALLSWAAGTGALVLTSGVVPCWEKLPVSRVRRSRLQRDVARFNHDLAALAAAHGASCLDPAVLPEARDPAMWAGDGIHLSPLGHQVIAREFTRLVRQRLPLEASARLSLGLGLEVGT</sequence>
<dbReference type="GO" id="GO:0016787">
    <property type="term" value="F:hydrolase activity"/>
    <property type="evidence" value="ECO:0007669"/>
    <property type="project" value="UniProtKB-KW"/>
</dbReference>
<reference evidence="3 4" key="1">
    <citation type="submission" date="2020-02" db="EMBL/GenBank/DDBJ databases">
        <title>Whole-genome analyses of novel actinobacteria.</title>
        <authorList>
            <person name="Sahin N."/>
            <person name="Tatar D."/>
        </authorList>
    </citation>
    <scope>NUCLEOTIDE SEQUENCE [LARGE SCALE GENOMIC DNA]</scope>
    <source>
        <strain evidence="3 4">SB3404</strain>
    </source>
</reference>
<comment type="caution">
    <text evidence="3">The sequence shown here is derived from an EMBL/GenBank/DDBJ whole genome shotgun (WGS) entry which is preliminary data.</text>
</comment>
<evidence type="ECO:0000313" key="3">
    <source>
        <dbReference type="EMBL" id="NGO66949.1"/>
    </source>
</evidence>
<accession>A0A6G4WNW2</accession>
<name>A0A6G4WNW2_9ACTN</name>
<evidence type="ECO:0000259" key="2">
    <source>
        <dbReference type="Pfam" id="PF13472"/>
    </source>
</evidence>
<evidence type="ECO:0000256" key="1">
    <source>
        <dbReference type="SAM" id="MobiDB-lite"/>
    </source>
</evidence>
<dbReference type="PANTHER" id="PTHR43784:SF2">
    <property type="entry name" value="GDSL-LIKE LIPASE_ACYLHYDROLASE, PUTATIVE (AFU_ORTHOLOGUE AFUA_2G00820)-RELATED"/>
    <property type="match status" value="1"/>
</dbReference>
<gene>
    <name evidence="3" type="ORF">G5C65_00935</name>
</gene>
<dbReference type="PANTHER" id="PTHR43784">
    <property type="entry name" value="GDSL-LIKE LIPASE/ACYLHYDROLASE, PUTATIVE (AFU_ORTHOLOGUE AFUA_2G00820)-RELATED"/>
    <property type="match status" value="1"/>
</dbReference>
<dbReference type="EMBL" id="JAAKZZ010000004">
    <property type="protein sequence ID" value="NGO66949.1"/>
    <property type="molecule type" value="Genomic_DNA"/>
</dbReference>
<dbReference type="InterPro" id="IPR053140">
    <property type="entry name" value="GDSL_Rv0518-like"/>
</dbReference>
<dbReference type="InterPro" id="IPR036514">
    <property type="entry name" value="SGNH_hydro_sf"/>
</dbReference>
<organism evidence="3 4">
    <name type="scientific">Streptomyces boncukensis</name>
    <dbReference type="NCBI Taxonomy" id="2711219"/>
    <lineage>
        <taxon>Bacteria</taxon>
        <taxon>Bacillati</taxon>
        <taxon>Actinomycetota</taxon>
        <taxon>Actinomycetes</taxon>
        <taxon>Kitasatosporales</taxon>
        <taxon>Streptomycetaceae</taxon>
        <taxon>Streptomyces</taxon>
    </lineage>
</organism>
<dbReference type="Gene3D" id="3.40.50.1110">
    <property type="entry name" value="SGNH hydrolase"/>
    <property type="match status" value="1"/>
</dbReference>
<dbReference type="Pfam" id="PF13472">
    <property type="entry name" value="Lipase_GDSL_2"/>
    <property type="match status" value="1"/>
</dbReference>
<keyword evidence="3" id="KW-0378">Hydrolase</keyword>
<protein>
    <submittedName>
        <fullName evidence="3">SGNH/GDSL hydrolase family protein</fullName>
    </submittedName>
</protein>
<proteinExistence type="predicted"/>